<name>A0ABZ0HV43_9HYPH</name>
<gene>
    <name evidence="1" type="ORF">RZS28_07690</name>
</gene>
<dbReference type="EMBL" id="CP136862">
    <property type="protein sequence ID" value="WOJ91147.1"/>
    <property type="molecule type" value="Genomic_DNA"/>
</dbReference>
<proteinExistence type="predicted"/>
<dbReference type="RefSeq" id="WP_407340736.1">
    <property type="nucleotide sequence ID" value="NZ_CP136862.1"/>
</dbReference>
<organism evidence="1 2">
    <name type="scientific">Methylocapsa polymorpha</name>
    <dbReference type="NCBI Taxonomy" id="3080828"/>
    <lineage>
        <taxon>Bacteria</taxon>
        <taxon>Pseudomonadati</taxon>
        <taxon>Pseudomonadota</taxon>
        <taxon>Alphaproteobacteria</taxon>
        <taxon>Hyphomicrobiales</taxon>
        <taxon>Beijerinckiaceae</taxon>
        <taxon>Methylocapsa</taxon>
    </lineage>
</organism>
<protein>
    <submittedName>
        <fullName evidence="1">Uncharacterized protein</fullName>
    </submittedName>
</protein>
<accession>A0ABZ0HV43</accession>
<evidence type="ECO:0000313" key="1">
    <source>
        <dbReference type="EMBL" id="WOJ91147.1"/>
    </source>
</evidence>
<reference evidence="1 2" key="1">
    <citation type="submission" date="2023-10" db="EMBL/GenBank/DDBJ databases">
        <title>Novel methanotroph of the genus Methylocapsa from a subarctic wetland.</title>
        <authorList>
            <person name="Belova S.E."/>
            <person name="Oshkin I.Y."/>
            <person name="Miroshnikov K."/>
            <person name="Dedysh S.N."/>
        </authorList>
    </citation>
    <scope>NUCLEOTIDE SEQUENCE [LARGE SCALE GENOMIC DNA]</scope>
    <source>
        <strain evidence="1 2">RX1</strain>
    </source>
</reference>
<dbReference type="Proteomes" id="UP001626536">
    <property type="component" value="Chromosome"/>
</dbReference>
<keyword evidence="2" id="KW-1185">Reference proteome</keyword>
<sequence length="92" mass="9840">MAKHIYSIGQQVSFDGSGGTYLKLAGVFTVTRLMPPLGTEFQYRIKGGAEAHERVVLEHELRVPDKGSSIGAADSRASSAAIKTARVFMGQS</sequence>
<evidence type="ECO:0000313" key="2">
    <source>
        <dbReference type="Proteomes" id="UP001626536"/>
    </source>
</evidence>